<dbReference type="EMBL" id="KV921416">
    <property type="protein sequence ID" value="ORE15629.1"/>
    <property type="molecule type" value="Genomic_DNA"/>
</dbReference>
<dbReference type="GO" id="GO:0016251">
    <property type="term" value="F:RNA polymerase II general transcription initiation factor activity"/>
    <property type="evidence" value="ECO:0007669"/>
    <property type="project" value="TreeGrafter"/>
</dbReference>
<reference evidence="4 5" key="1">
    <citation type="journal article" date="2016" name="Proc. Natl. Acad. Sci. U.S.A.">
        <title>Lipid metabolic changes in an early divergent fungus govern the establishment of a mutualistic symbiosis with endobacteria.</title>
        <authorList>
            <person name="Lastovetsky O.A."/>
            <person name="Gaspar M.L."/>
            <person name="Mondo S.J."/>
            <person name="LaButti K.M."/>
            <person name="Sandor L."/>
            <person name="Grigoriev I.V."/>
            <person name="Henry S.A."/>
            <person name="Pawlowska T.E."/>
        </authorList>
    </citation>
    <scope>NUCLEOTIDE SEQUENCE [LARGE SCALE GENOMIC DNA]</scope>
    <source>
        <strain evidence="4 5">ATCC 11559</strain>
    </source>
</reference>
<evidence type="ECO:0008006" key="6">
    <source>
        <dbReference type="Google" id="ProtNLM"/>
    </source>
</evidence>
<dbReference type="GO" id="GO:0017054">
    <property type="term" value="C:negative cofactor 2 complex"/>
    <property type="evidence" value="ECO:0007669"/>
    <property type="project" value="TreeGrafter"/>
</dbReference>
<proteinExistence type="predicted"/>
<dbReference type="VEuPathDB" id="FungiDB:BCV72DRAFT_201058"/>
<evidence type="ECO:0000313" key="5">
    <source>
        <dbReference type="Proteomes" id="UP000242381"/>
    </source>
</evidence>
<keyword evidence="2" id="KW-0539">Nucleus</keyword>
<dbReference type="PANTHER" id="PTHR10252">
    <property type="entry name" value="HISTONE-LIKE TRANSCRIPTION FACTOR CCAAT-RELATED"/>
    <property type="match status" value="1"/>
</dbReference>
<feature type="region of interest" description="Disordered" evidence="3">
    <location>
        <begin position="56"/>
        <end position="85"/>
    </location>
</feature>
<name>A0A1X0RUF1_RHIZD</name>
<dbReference type="GO" id="GO:0001046">
    <property type="term" value="F:core promoter sequence-specific DNA binding"/>
    <property type="evidence" value="ECO:0007669"/>
    <property type="project" value="TreeGrafter"/>
</dbReference>
<dbReference type="AlphaFoldDB" id="A0A1X0RUF1"/>
<evidence type="ECO:0000256" key="3">
    <source>
        <dbReference type="SAM" id="MobiDB-lite"/>
    </source>
</evidence>
<sequence length="85" mass="9432">MQLDEDVGKVAQATPILISCQESRSRQAKRLTVAHLKKAIENVEQFDFLKDIVANIPDPLEPGEENGGQKTRSSRKSAAKNVKEE</sequence>
<dbReference type="GO" id="GO:0046982">
    <property type="term" value="F:protein heterodimerization activity"/>
    <property type="evidence" value="ECO:0007669"/>
    <property type="project" value="InterPro"/>
</dbReference>
<evidence type="ECO:0000256" key="1">
    <source>
        <dbReference type="ARBA" id="ARBA00004123"/>
    </source>
</evidence>
<evidence type="ECO:0000256" key="2">
    <source>
        <dbReference type="ARBA" id="ARBA00023242"/>
    </source>
</evidence>
<dbReference type="Gene3D" id="1.10.20.10">
    <property type="entry name" value="Histone, subunit A"/>
    <property type="match status" value="1"/>
</dbReference>
<dbReference type="SUPFAM" id="SSF47113">
    <property type="entry name" value="Histone-fold"/>
    <property type="match status" value="1"/>
</dbReference>
<accession>A0A1X0RUF1</accession>
<dbReference type="Proteomes" id="UP000242381">
    <property type="component" value="Unassembled WGS sequence"/>
</dbReference>
<dbReference type="PANTHER" id="PTHR10252:SF5">
    <property type="entry name" value="DR1-ASSOCIATED COREPRESSOR"/>
    <property type="match status" value="1"/>
</dbReference>
<gene>
    <name evidence="4" type="ORF">BCV71DRAFT_245108</name>
</gene>
<comment type="subcellular location">
    <subcellularLocation>
        <location evidence="1">Nucleus</location>
    </subcellularLocation>
</comment>
<organism evidence="4 5">
    <name type="scientific">Rhizopus microsporus</name>
    <dbReference type="NCBI Taxonomy" id="58291"/>
    <lineage>
        <taxon>Eukaryota</taxon>
        <taxon>Fungi</taxon>
        <taxon>Fungi incertae sedis</taxon>
        <taxon>Mucoromycota</taxon>
        <taxon>Mucoromycotina</taxon>
        <taxon>Mucoromycetes</taxon>
        <taxon>Mucorales</taxon>
        <taxon>Mucorineae</taxon>
        <taxon>Rhizopodaceae</taxon>
        <taxon>Rhizopus</taxon>
    </lineage>
</organism>
<protein>
    <recommendedName>
        <fullName evidence="6">Transcription factor CBF/NF-Y/archaeal histone domain-containing protein</fullName>
    </recommendedName>
</protein>
<dbReference type="InterPro" id="IPR009072">
    <property type="entry name" value="Histone-fold"/>
</dbReference>
<evidence type="ECO:0000313" key="4">
    <source>
        <dbReference type="EMBL" id="ORE15629.1"/>
    </source>
</evidence>
<dbReference type="InterPro" id="IPR050568">
    <property type="entry name" value="Transcr_DNA_Rep_Reg"/>
</dbReference>